<dbReference type="UniPathway" id="UPA00219"/>
<dbReference type="GO" id="GO:0005886">
    <property type="term" value="C:plasma membrane"/>
    <property type="evidence" value="ECO:0007669"/>
    <property type="project" value="UniProtKB-SubCell"/>
</dbReference>
<comment type="function">
    <text evidence="10">Cell wall formation. Catalyzes the transfer of a GlcNAc subunit on undecaprenyl-pyrophosphoryl-MurNAc-pentapeptide (lipid intermediate I) to form undecaprenyl-pyrophosphoryl-MurNAc-(pentapeptide)GlcNAc (lipid intermediate II).</text>
</comment>
<evidence type="ECO:0000256" key="10">
    <source>
        <dbReference type="HAMAP-Rule" id="MF_00033"/>
    </source>
</evidence>
<evidence type="ECO:0000256" key="2">
    <source>
        <dbReference type="ARBA" id="ARBA00022618"/>
    </source>
</evidence>
<dbReference type="GO" id="GO:0005975">
    <property type="term" value="P:carbohydrate metabolic process"/>
    <property type="evidence" value="ECO:0007669"/>
    <property type="project" value="InterPro"/>
</dbReference>
<keyword evidence="1 10" id="KW-1003">Cell membrane</keyword>
<comment type="caution">
    <text evidence="10">Lacks conserved residue(s) required for the propagation of feature annotation.</text>
</comment>
<dbReference type="InterPro" id="IPR007235">
    <property type="entry name" value="Glyco_trans_28_C"/>
</dbReference>
<evidence type="ECO:0000313" key="14">
    <source>
        <dbReference type="Proteomes" id="UP000179242"/>
    </source>
</evidence>
<comment type="similarity">
    <text evidence="10">Belongs to the glycosyltransferase 28 family. MurG subfamily.</text>
</comment>
<dbReference type="InterPro" id="IPR004276">
    <property type="entry name" value="GlycoTrans_28_N"/>
</dbReference>
<dbReference type="PANTHER" id="PTHR21015:SF22">
    <property type="entry name" value="GLYCOSYLTRANSFERASE"/>
    <property type="match status" value="1"/>
</dbReference>
<keyword evidence="7 10" id="KW-0472">Membrane</keyword>
<sequence>MKFVIAAGGTGGHIYPGIALAEEIKIRDSKNEVIFIGGSKGIEKKLIKFPLRMIRKPLLFGLFDSLKILWEVKPDRVIATGGYISAAVVLAAKILKIPILLHEQNVLPGRANRICSRFADVTVLSFSESLKYLKGVVLGNPVRRRILDFYKKKNGRFTVFIFGGSQGSKNINTAIVSLLDRFSKMDMDIVHVAGERDYASLPKEEVSFYKMLPYMYNIEEGFADADLVVSRAGATAISEILACGKPSILIPFPYAAENHQELNARAVKAFGAAEILHDNELEKLPDLIGELKADPSRLKKMGEAALAHSSPDAAEKILDLIYEKN</sequence>
<name>A0A1F4U400_UNCSA</name>
<dbReference type="GO" id="GO:0050511">
    <property type="term" value="F:undecaprenyldiphospho-muramoylpentapeptide beta-N-acetylglucosaminyltransferase activity"/>
    <property type="evidence" value="ECO:0007669"/>
    <property type="project" value="UniProtKB-UniRule"/>
</dbReference>
<organism evidence="13 14">
    <name type="scientific">candidate division WOR-1 bacterium RIFOXYC2_FULL_46_14</name>
    <dbReference type="NCBI Taxonomy" id="1802587"/>
    <lineage>
        <taxon>Bacteria</taxon>
        <taxon>Bacillati</taxon>
        <taxon>Saganbacteria</taxon>
    </lineage>
</organism>
<keyword evidence="8 10" id="KW-0131">Cell cycle</keyword>
<dbReference type="AlphaFoldDB" id="A0A1F4U400"/>
<dbReference type="GO" id="GO:0008360">
    <property type="term" value="P:regulation of cell shape"/>
    <property type="evidence" value="ECO:0007669"/>
    <property type="project" value="UniProtKB-KW"/>
</dbReference>
<keyword evidence="4 10" id="KW-0808">Transferase</keyword>
<dbReference type="GO" id="GO:0051991">
    <property type="term" value="F:UDP-N-acetyl-D-glucosamine:N-acetylmuramoyl-L-alanyl-D-glutamyl-meso-2,6-diaminopimelyl-D-alanyl-D-alanine-diphosphoundecaprenol 4-beta-N-acetylglucosaminlytransferase activity"/>
    <property type="evidence" value="ECO:0007669"/>
    <property type="project" value="RHEA"/>
</dbReference>
<dbReference type="GO" id="GO:0051301">
    <property type="term" value="P:cell division"/>
    <property type="evidence" value="ECO:0007669"/>
    <property type="project" value="UniProtKB-KW"/>
</dbReference>
<keyword evidence="2 10" id="KW-0132">Cell division</keyword>
<evidence type="ECO:0000256" key="3">
    <source>
        <dbReference type="ARBA" id="ARBA00022676"/>
    </source>
</evidence>
<feature type="domain" description="Glycosyl transferase family 28 C-terminal" evidence="12">
    <location>
        <begin position="158"/>
        <end position="316"/>
    </location>
</feature>
<proteinExistence type="inferred from homology"/>
<keyword evidence="9 10" id="KW-0961">Cell wall biogenesis/degradation</keyword>
<evidence type="ECO:0000256" key="4">
    <source>
        <dbReference type="ARBA" id="ARBA00022679"/>
    </source>
</evidence>
<dbReference type="Proteomes" id="UP000179242">
    <property type="component" value="Unassembled WGS sequence"/>
</dbReference>
<dbReference type="Pfam" id="PF03033">
    <property type="entry name" value="Glyco_transf_28"/>
    <property type="match status" value="1"/>
</dbReference>
<feature type="binding site" evidence="10">
    <location>
        <position position="143"/>
    </location>
    <ligand>
        <name>UDP-N-acetyl-alpha-D-glucosamine</name>
        <dbReference type="ChEBI" id="CHEBI:57705"/>
    </ligand>
</feature>
<comment type="subcellular location">
    <subcellularLocation>
        <location evidence="10">Cell membrane</location>
        <topology evidence="10">Peripheral membrane protein</topology>
        <orientation evidence="10">Cytoplasmic side</orientation>
    </subcellularLocation>
</comment>
<evidence type="ECO:0000256" key="5">
    <source>
        <dbReference type="ARBA" id="ARBA00022960"/>
    </source>
</evidence>
<dbReference type="CDD" id="cd03785">
    <property type="entry name" value="GT28_MurG"/>
    <property type="match status" value="1"/>
</dbReference>
<dbReference type="GO" id="GO:0009252">
    <property type="term" value="P:peptidoglycan biosynthetic process"/>
    <property type="evidence" value="ECO:0007669"/>
    <property type="project" value="UniProtKB-UniRule"/>
</dbReference>
<dbReference type="PANTHER" id="PTHR21015">
    <property type="entry name" value="UDP-N-ACETYLGLUCOSAMINE--N-ACETYLMURAMYL-(PENTAPEPTIDE) PYROPHOSPHORYL-UNDECAPRENOL N-ACETYLGLUCOSAMINE TRANSFERASE 1"/>
    <property type="match status" value="1"/>
</dbReference>
<keyword evidence="5 10" id="KW-0133">Cell shape</keyword>
<feature type="binding site" evidence="10">
    <location>
        <position position="165"/>
    </location>
    <ligand>
        <name>UDP-N-acetyl-alpha-D-glucosamine</name>
        <dbReference type="ChEBI" id="CHEBI:57705"/>
    </ligand>
</feature>
<dbReference type="InterPro" id="IPR006009">
    <property type="entry name" value="GlcNAc_MurG"/>
</dbReference>
<protein>
    <recommendedName>
        <fullName evidence="10">UDP-N-acetylglucosamine--N-acetylmuramyl-(pentapeptide) pyrophosphoryl-undecaprenol N-acetylglucosamine transferase</fullName>
        <ecNumber evidence="10">2.4.1.227</ecNumber>
    </recommendedName>
    <alternativeName>
        <fullName evidence="10">Undecaprenyl-PP-MurNAc-pentapeptide-UDPGlcNAc GlcNAc transferase</fullName>
    </alternativeName>
</protein>
<comment type="catalytic activity">
    <reaction evidence="10">
        <text>di-trans,octa-cis-undecaprenyl diphospho-N-acetyl-alpha-D-muramoyl-L-alanyl-D-glutamyl-meso-2,6-diaminopimeloyl-D-alanyl-D-alanine + UDP-N-acetyl-alpha-D-glucosamine = di-trans,octa-cis-undecaprenyl diphospho-[N-acetyl-alpha-D-glucosaminyl-(1-&gt;4)]-N-acetyl-alpha-D-muramoyl-L-alanyl-D-glutamyl-meso-2,6-diaminopimeloyl-D-alanyl-D-alanine + UDP + H(+)</text>
        <dbReference type="Rhea" id="RHEA:31227"/>
        <dbReference type="ChEBI" id="CHEBI:15378"/>
        <dbReference type="ChEBI" id="CHEBI:57705"/>
        <dbReference type="ChEBI" id="CHEBI:58223"/>
        <dbReference type="ChEBI" id="CHEBI:61387"/>
        <dbReference type="ChEBI" id="CHEBI:61388"/>
        <dbReference type="EC" id="2.4.1.227"/>
    </reaction>
</comment>
<dbReference type="Gene3D" id="3.40.50.2000">
    <property type="entry name" value="Glycogen Phosphorylase B"/>
    <property type="match status" value="2"/>
</dbReference>
<feature type="binding site" evidence="10">
    <location>
        <position position="105"/>
    </location>
    <ligand>
        <name>UDP-N-acetyl-alpha-D-glucosamine</name>
        <dbReference type="ChEBI" id="CHEBI:57705"/>
    </ligand>
</feature>
<dbReference type="HAMAP" id="MF_00033">
    <property type="entry name" value="MurG"/>
    <property type="match status" value="1"/>
</dbReference>
<comment type="caution">
    <text evidence="13">The sequence shown here is derived from an EMBL/GenBank/DDBJ whole genome shotgun (WGS) entry which is preliminary data.</text>
</comment>
<feature type="binding site" evidence="10">
    <location>
        <begin position="10"/>
        <end position="12"/>
    </location>
    <ligand>
        <name>UDP-N-acetyl-alpha-D-glucosamine</name>
        <dbReference type="ChEBI" id="CHEBI:57705"/>
    </ligand>
</feature>
<evidence type="ECO:0000256" key="1">
    <source>
        <dbReference type="ARBA" id="ARBA00022475"/>
    </source>
</evidence>
<comment type="pathway">
    <text evidence="10">Cell wall biogenesis; peptidoglycan biosynthesis.</text>
</comment>
<dbReference type="GO" id="GO:0071555">
    <property type="term" value="P:cell wall organization"/>
    <property type="evidence" value="ECO:0007669"/>
    <property type="project" value="UniProtKB-KW"/>
</dbReference>
<dbReference type="EC" id="2.4.1.227" evidence="10"/>
<accession>A0A1F4U400</accession>
<keyword evidence="6 10" id="KW-0573">Peptidoglycan synthesis</keyword>
<evidence type="ECO:0000256" key="7">
    <source>
        <dbReference type="ARBA" id="ARBA00023136"/>
    </source>
</evidence>
<evidence type="ECO:0000256" key="8">
    <source>
        <dbReference type="ARBA" id="ARBA00023306"/>
    </source>
</evidence>
<dbReference type="SUPFAM" id="SSF53756">
    <property type="entry name" value="UDP-Glycosyltransferase/glycogen phosphorylase"/>
    <property type="match status" value="1"/>
</dbReference>
<feature type="binding site" evidence="10">
    <location>
        <position position="260"/>
    </location>
    <ligand>
        <name>UDP-N-acetyl-alpha-D-glucosamine</name>
        <dbReference type="ChEBI" id="CHEBI:57705"/>
    </ligand>
</feature>
<keyword evidence="3 10" id="KW-0328">Glycosyltransferase</keyword>
<evidence type="ECO:0000256" key="6">
    <source>
        <dbReference type="ARBA" id="ARBA00022984"/>
    </source>
</evidence>
<evidence type="ECO:0000256" key="9">
    <source>
        <dbReference type="ARBA" id="ARBA00023316"/>
    </source>
</evidence>
<evidence type="ECO:0000313" key="13">
    <source>
        <dbReference type="EMBL" id="OGC39599.1"/>
    </source>
</evidence>
<dbReference type="EMBL" id="MEUJ01000008">
    <property type="protein sequence ID" value="OGC39599.1"/>
    <property type="molecule type" value="Genomic_DNA"/>
</dbReference>
<gene>
    <name evidence="10" type="primary">murG</name>
    <name evidence="13" type="ORF">A2438_08600</name>
</gene>
<evidence type="ECO:0000259" key="11">
    <source>
        <dbReference type="Pfam" id="PF03033"/>
    </source>
</evidence>
<feature type="domain" description="Glycosyltransferase family 28 N-terminal" evidence="11">
    <location>
        <begin position="3"/>
        <end position="120"/>
    </location>
</feature>
<evidence type="ECO:0000259" key="12">
    <source>
        <dbReference type="Pfam" id="PF04101"/>
    </source>
</evidence>
<dbReference type="Pfam" id="PF04101">
    <property type="entry name" value="Glyco_tran_28_C"/>
    <property type="match status" value="1"/>
</dbReference>
<reference evidence="13 14" key="1">
    <citation type="journal article" date="2016" name="Nat. Commun.">
        <title>Thousands of microbial genomes shed light on interconnected biogeochemical processes in an aquifer system.</title>
        <authorList>
            <person name="Anantharaman K."/>
            <person name="Brown C.T."/>
            <person name="Hug L.A."/>
            <person name="Sharon I."/>
            <person name="Castelle C.J."/>
            <person name="Probst A.J."/>
            <person name="Thomas B.C."/>
            <person name="Singh A."/>
            <person name="Wilkins M.J."/>
            <person name="Karaoz U."/>
            <person name="Brodie E.L."/>
            <person name="Williams K.H."/>
            <person name="Hubbard S.S."/>
            <person name="Banfield J.F."/>
        </authorList>
    </citation>
    <scope>NUCLEOTIDE SEQUENCE [LARGE SCALE GENOMIC DNA]</scope>
</reference>